<protein>
    <recommendedName>
        <fullName evidence="4">Nicotinamide-nucleotide adenylyltransferase</fullName>
        <ecNumber evidence="4">2.7.7.1</ecNumber>
    </recommendedName>
    <alternativeName>
        <fullName evidence="4">NAD(+) diphosphorylase</fullName>
    </alternativeName>
    <alternativeName>
        <fullName evidence="4">NAD(+) pyrophosphorylase</fullName>
    </alternativeName>
    <alternativeName>
        <fullName evidence="4">NMN adenylyltransferase</fullName>
    </alternativeName>
</protein>
<dbReference type="GO" id="GO:0005737">
    <property type="term" value="C:cytoplasm"/>
    <property type="evidence" value="ECO:0007669"/>
    <property type="project" value="UniProtKB-SubCell"/>
</dbReference>
<dbReference type="Pfam" id="PF01467">
    <property type="entry name" value="CTP_transf_like"/>
    <property type="match status" value="1"/>
</dbReference>
<dbReference type="InterPro" id="IPR004821">
    <property type="entry name" value="Cyt_trans-like"/>
</dbReference>
<organism evidence="6 7">
    <name type="scientific">Infirmifilum uzonense</name>
    <dbReference type="NCBI Taxonomy" id="1550241"/>
    <lineage>
        <taxon>Archaea</taxon>
        <taxon>Thermoproteota</taxon>
        <taxon>Thermoprotei</taxon>
        <taxon>Thermofilales</taxon>
        <taxon>Thermofilaceae</taxon>
        <taxon>Infirmifilum</taxon>
    </lineage>
</organism>
<comment type="catalytic activity">
    <reaction evidence="4">
        <text>beta-nicotinamide D-ribonucleotide + ATP + H(+) = diphosphate + NAD(+)</text>
        <dbReference type="Rhea" id="RHEA:21360"/>
        <dbReference type="ChEBI" id="CHEBI:14649"/>
        <dbReference type="ChEBI" id="CHEBI:15378"/>
        <dbReference type="ChEBI" id="CHEBI:30616"/>
        <dbReference type="ChEBI" id="CHEBI:33019"/>
        <dbReference type="ChEBI" id="CHEBI:57540"/>
        <dbReference type="EC" id="2.7.7.1"/>
    </reaction>
</comment>
<sequence length="175" mass="20201">MNGRAFYIGRFQPFHLGHLNALKWILSREKEVIIGIGSAQQSFEPKNPFTAGERALMIWEALKQENLLERALIVMVPDTYSEHSKWICNIRTYAPTFDTAYTNDELSRLLLEEAGYQVSPIPFFDREKYSGTSIRLLMARGMQWRDLVPQATAKVIDAINGEQRVQRIYRLHGIV</sequence>
<dbReference type="NCBIfam" id="NF002243">
    <property type="entry name" value="PRK01153.1"/>
    <property type="match status" value="1"/>
</dbReference>
<dbReference type="AlphaFoldDB" id="A0A0F7CLB9"/>
<dbReference type="KEGG" id="thf:MA03_07685"/>
<keyword evidence="4" id="KW-0067">ATP-binding</keyword>
<gene>
    <name evidence="6" type="ORF">MA03_07685</name>
</gene>
<dbReference type="NCBIfam" id="TIGR00125">
    <property type="entry name" value="cyt_tran_rel"/>
    <property type="match status" value="1"/>
</dbReference>
<dbReference type="GO" id="GO:0000309">
    <property type="term" value="F:nicotinamide-nucleotide adenylyltransferase activity"/>
    <property type="evidence" value="ECO:0007669"/>
    <property type="project" value="UniProtKB-UniRule"/>
</dbReference>
<dbReference type="PATRIC" id="fig|1550241.5.peg.1594"/>
<dbReference type="InterPro" id="IPR006418">
    <property type="entry name" value="NMN_Atrans_arc"/>
</dbReference>
<comment type="subcellular location">
    <subcellularLocation>
        <location evidence="4">Cytoplasm</location>
    </subcellularLocation>
</comment>
<keyword evidence="4" id="KW-0662">Pyridine nucleotide biosynthesis</keyword>
<keyword evidence="4" id="KW-0547">Nucleotide-binding</keyword>
<dbReference type="PANTHER" id="PTHR21342">
    <property type="entry name" value="PHOSPHOPANTETHEINE ADENYLYLTRANSFERASE"/>
    <property type="match status" value="1"/>
</dbReference>
<accession>A0A0F7CLB9</accession>
<dbReference type="GO" id="GO:0009435">
    <property type="term" value="P:NAD+ biosynthetic process"/>
    <property type="evidence" value="ECO:0007669"/>
    <property type="project" value="UniProtKB-UniRule"/>
</dbReference>
<name>A0A0F7CLB9_9CREN</name>
<keyword evidence="3 4" id="KW-0548">Nucleotidyltransferase</keyword>
<feature type="domain" description="Cytidyltransferase-like" evidence="5">
    <location>
        <begin position="6"/>
        <end position="135"/>
    </location>
</feature>
<dbReference type="Proteomes" id="UP000067434">
    <property type="component" value="Chromosome"/>
</dbReference>
<evidence type="ECO:0000256" key="3">
    <source>
        <dbReference type="ARBA" id="ARBA00022695"/>
    </source>
</evidence>
<evidence type="ECO:0000256" key="1">
    <source>
        <dbReference type="ARBA" id="ARBA00010124"/>
    </source>
</evidence>
<dbReference type="SUPFAM" id="SSF52374">
    <property type="entry name" value="Nucleotidylyl transferase"/>
    <property type="match status" value="1"/>
</dbReference>
<evidence type="ECO:0000256" key="4">
    <source>
        <dbReference type="HAMAP-Rule" id="MF_00243"/>
    </source>
</evidence>
<dbReference type="HOGENOM" id="CLU_108783_0_0_2"/>
<comment type="similarity">
    <text evidence="1 4">Belongs to the archaeal NMN adenylyltransferase family.</text>
</comment>
<dbReference type="PANTHER" id="PTHR21342:SF0">
    <property type="entry name" value="BIFUNCTIONAL NMN ADENYLYLTRANSFERASE_NUDIX HYDROLASE"/>
    <property type="match status" value="1"/>
</dbReference>
<dbReference type="EC" id="2.7.7.1" evidence="4"/>
<comment type="pathway">
    <text evidence="4">Cofactor biosynthesis; NAD(+) biosynthesis; NAD(+) from nicotinamide D-ribonucleotide: step 1/1.</text>
</comment>
<reference evidence="6 7" key="1">
    <citation type="journal article" date="2015" name="Stand. Genomic Sci.">
        <title>Complete genome sequence of and proposal of Thermofilum uzonense sp. nov. a novel hyperthermophilic crenarchaeon and emended description of the genus Thermofilum.</title>
        <authorList>
            <person name="Toshchakov S.V."/>
            <person name="Korzhenkov A.A."/>
            <person name="Samarov N.I."/>
            <person name="Mazunin I.O."/>
            <person name="Mozhey O.I."/>
            <person name="Shmyr I.S."/>
            <person name="Derbikova K.S."/>
            <person name="Taranov E.A."/>
            <person name="Dominova I.N."/>
            <person name="Bonch-Osmolovskaya E.A."/>
            <person name="Patrushev M.V."/>
            <person name="Podosokorskaya O.A."/>
            <person name="Kublanov I.V."/>
        </authorList>
    </citation>
    <scope>NUCLEOTIDE SEQUENCE [LARGE SCALE GENOMIC DNA]</scope>
    <source>
        <strain evidence="6 7">1807-2</strain>
    </source>
</reference>
<dbReference type="OrthoDB" id="264480at2157"/>
<dbReference type="Gene3D" id="3.40.50.620">
    <property type="entry name" value="HUPs"/>
    <property type="match status" value="1"/>
</dbReference>
<dbReference type="GO" id="GO:0005524">
    <property type="term" value="F:ATP binding"/>
    <property type="evidence" value="ECO:0007669"/>
    <property type="project" value="UniProtKB-KW"/>
</dbReference>
<dbReference type="UniPathway" id="UPA00253">
    <property type="reaction ID" value="UER00600"/>
</dbReference>
<evidence type="ECO:0000259" key="5">
    <source>
        <dbReference type="Pfam" id="PF01467"/>
    </source>
</evidence>
<dbReference type="InterPro" id="IPR014729">
    <property type="entry name" value="Rossmann-like_a/b/a_fold"/>
</dbReference>
<dbReference type="STRING" id="1550241.MA03_07685"/>
<keyword evidence="2 4" id="KW-0808">Transferase</keyword>
<evidence type="ECO:0000256" key="2">
    <source>
        <dbReference type="ARBA" id="ARBA00022679"/>
    </source>
</evidence>
<keyword evidence="7" id="KW-1185">Reference proteome</keyword>
<dbReference type="RefSeq" id="WP_052884689.1">
    <property type="nucleotide sequence ID" value="NZ_CP009961.1"/>
</dbReference>
<dbReference type="EMBL" id="CP009961">
    <property type="protein sequence ID" value="AKG39141.1"/>
    <property type="molecule type" value="Genomic_DNA"/>
</dbReference>
<keyword evidence="4" id="KW-0520">NAD</keyword>
<keyword evidence="4" id="KW-0963">Cytoplasm</keyword>
<dbReference type="GeneID" id="25402102"/>
<evidence type="ECO:0000313" key="7">
    <source>
        <dbReference type="Proteomes" id="UP000067434"/>
    </source>
</evidence>
<dbReference type="HAMAP" id="MF_00243">
    <property type="entry name" value="NMN_adenylyltr"/>
    <property type="match status" value="1"/>
</dbReference>
<proteinExistence type="inferred from homology"/>
<evidence type="ECO:0000313" key="6">
    <source>
        <dbReference type="EMBL" id="AKG39141.1"/>
    </source>
</evidence>